<dbReference type="Gene3D" id="1.20.120.520">
    <property type="entry name" value="nmb1532 protein domain like"/>
    <property type="match status" value="1"/>
</dbReference>
<gene>
    <name evidence="1" type="ORF">RB653_001438</name>
</gene>
<name>A0AAN7YWN0_9MYCE</name>
<keyword evidence="2" id="KW-1185">Reference proteome</keyword>
<protein>
    <submittedName>
        <fullName evidence="1">Uncharacterized protein</fullName>
    </submittedName>
</protein>
<comment type="caution">
    <text evidence="1">The sequence shown here is derived from an EMBL/GenBank/DDBJ whole genome shotgun (WGS) entry which is preliminary data.</text>
</comment>
<evidence type="ECO:0000313" key="1">
    <source>
        <dbReference type="EMBL" id="KAK5581406.1"/>
    </source>
</evidence>
<organism evidence="1 2">
    <name type="scientific">Dictyostelium firmibasis</name>
    <dbReference type="NCBI Taxonomy" id="79012"/>
    <lineage>
        <taxon>Eukaryota</taxon>
        <taxon>Amoebozoa</taxon>
        <taxon>Evosea</taxon>
        <taxon>Eumycetozoa</taxon>
        <taxon>Dictyostelia</taxon>
        <taxon>Dictyosteliales</taxon>
        <taxon>Dictyosteliaceae</taxon>
        <taxon>Dictyostelium</taxon>
    </lineage>
</organism>
<evidence type="ECO:0000313" key="2">
    <source>
        <dbReference type="Proteomes" id="UP001344447"/>
    </source>
</evidence>
<dbReference type="AlphaFoldDB" id="A0AAN7YWN0"/>
<reference evidence="1 2" key="1">
    <citation type="submission" date="2023-11" db="EMBL/GenBank/DDBJ databases">
        <title>Dfirmibasis_genome.</title>
        <authorList>
            <person name="Edelbroek B."/>
            <person name="Kjellin J."/>
            <person name="Jerlstrom-Hultqvist J."/>
            <person name="Soderbom F."/>
        </authorList>
    </citation>
    <scope>NUCLEOTIDE SEQUENCE [LARGE SCALE GENOMIC DNA]</scope>
    <source>
        <strain evidence="1 2">TNS-C-14</strain>
    </source>
</reference>
<proteinExistence type="predicted"/>
<accession>A0AAN7YWN0</accession>
<dbReference type="Proteomes" id="UP001344447">
    <property type="component" value="Unassembled WGS sequence"/>
</dbReference>
<dbReference type="EMBL" id="JAVFKY010000002">
    <property type="protein sequence ID" value="KAK5581406.1"/>
    <property type="molecule type" value="Genomic_DNA"/>
</dbReference>
<sequence>MSKKGESKTPIELITFKSEDGLDENEISILLRDEGESSGFYMNGFIWGHLAAKHVHSKLNKKLKVFQPKCRSEINEMIKAITSITDFIEVHYHHEEEIAWKFLIEQQSCLSEPLITQVKIQHSEWTEINKEMKQLIKSLSDNQDIKDTQSNGWLESITKIKEILQKQTTIVYKSFYDEERIIIPVVISSIPKSKQNKLSEKMNETMKNAPTSKFVLGAILDVCKTNKDLDENVKKAIPWAVRKVIFPLALEKNYNWFAEFVEVK</sequence>